<dbReference type="EMBL" id="CAFBPY010000105">
    <property type="protein sequence ID" value="CAB5038364.1"/>
    <property type="molecule type" value="Genomic_DNA"/>
</dbReference>
<dbReference type="AlphaFoldDB" id="A0A6J7SAI8"/>
<gene>
    <name evidence="1" type="ORF">UFOPK4209_00728</name>
</gene>
<proteinExistence type="predicted"/>
<name>A0A6J7SAI8_9ZZZZ</name>
<reference evidence="1" key="1">
    <citation type="submission" date="2020-05" db="EMBL/GenBank/DDBJ databases">
        <authorList>
            <person name="Chiriac C."/>
            <person name="Salcher M."/>
            <person name="Ghai R."/>
            <person name="Kavagutti S V."/>
        </authorList>
    </citation>
    <scope>NUCLEOTIDE SEQUENCE</scope>
</reference>
<evidence type="ECO:0000313" key="1">
    <source>
        <dbReference type="EMBL" id="CAB5038364.1"/>
    </source>
</evidence>
<sequence>MSISSTIANPDISGEVIRVGSAFNLEVASEMDSAVKLLAVATTVTTPRIYLPISETEIV</sequence>
<accession>A0A6J7SAI8</accession>
<organism evidence="1">
    <name type="scientific">freshwater metagenome</name>
    <dbReference type="NCBI Taxonomy" id="449393"/>
    <lineage>
        <taxon>unclassified sequences</taxon>
        <taxon>metagenomes</taxon>
        <taxon>ecological metagenomes</taxon>
    </lineage>
</organism>
<protein>
    <submittedName>
        <fullName evidence="1">Unannotated protein</fullName>
    </submittedName>
</protein>